<dbReference type="GO" id="GO:0046872">
    <property type="term" value="F:metal ion binding"/>
    <property type="evidence" value="ECO:0007669"/>
    <property type="project" value="UniProtKB-KW"/>
</dbReference>
<comment type="similarity">
    <text evidence="1">Belongs to the Gfa family.</text>
</comment>
<dbReference type="Proteomes" id="UP000664132">
    <property type="component" value="Unassembled WGS sequence"/>
</dbReference>
<evidence type="ECO:0000259" key="5">
    <source>
        <dbReference type="PROSITE" id="PS51891"/>
    </source>
</evidence>
<dbReference type="AlphaFoldDB" id="A0A8H7W7B9"/>
<proteinExistence type="inferred from homology"/>
<keyword evidence="4" id="KW-0456">Lyase</keyword>
<dbReference type="PROSITE" id="PS51891">
    <property type="entry name" value="CENP_V_GFA"/>
    <property type="match status" value="1"/>
</dbReference>
<protein>
    <recommendedName>
        <fullName evidence="5">CENP-V/GFA domain-containing protein</fullName>
    </recommendedName>
</protein>
<dbReference type="InterPro" id="IPR006913">
    <property type="entry name" value="CENP-V/GFA"/>
</dbReference>
<dbReference type="PANTHER" id="PTHR33337:SF30">
    <property type="entry name" value="DUF636 DOMAIN PROTEIN (AFU_ORTHOLOGUE AFUA_1G03180)"/>
    <property type="match status" value="1"/>
</dbReference>
<evidence type="ECO:0000256" key="1">
    <source>
        <dbReference type="ARBA" id="ARBA00005495"/>
    </source>
</evidence>
<evidence type="ECO:0000256" key="2">
    <source>
        <dbReference type="ARBA" id="ARBA00022723"/>
    </source>
</evidence>
<feature type="domain" description="CENP-V/GFA" evidence="5">
    <location>
        <begin position="2"/>
        <end position="122"/>
    </location>
</feature>
<keyword evidence="7" id="KW-1185">Reference proteome</keyword>
<dbReference type="Pfam" id="PF04828">
    <property type="entry name" value="GFA"/>
    <property type="match status" value="1"/>
</dbReference>
<evidence type="ECO:0000256" key="3">
    <source>
        <dbReference type="ARBA" id="ARBA00022833"/>
    </source>
</evidence>
<dbReference type="Gene3D" id="3.90.1590.10">
    <property type="entry name" value="glutathione-dependent formaldehyde- activating enzyme (gfa)"/>
    <property type="match status" value="1"/>
</dbReference>
<accession>A0A8H7W7B9</accession>
<gene>
    <name evidence="6" type="ORF">IFR04_008822</name>
</gene>
<organism evidence="6 7">
    <name type="scientific">Cadophora malorum</name>
    <dbReference type="NCBI Taxonomy" id="108018"/>
    <lineage>
        <taxon>Eukaryota</taxon>
        <taxon>Fungi</taxon>
        <taxon>Dikarya</taxon>
        <taxon>Ascomycota</taxon>
        <taxon>Pezizomycotina</taxon>
        <taxon>Leotiomycetes</taxon>
        <taxon>Helotiales</taxon>
        <taxon>Ploettnerulaceae</taxon>
        <taxon>Cadophora</taxon>
    </lineage>
</organism>
<evidence type="ECO:0000313" key="7">
    <source>
        <dbReference type="Proteomes" id="UP000664132"/>
    </source>
</evidence>
<evidence type="ECO:0000313" key="6">
    <source>
        <dbReference type="EMBL" id="KAG4418002.1"/>
    </source>
</evidence>
<keyword evidence="3" id="KW-0862">Zinc</keyword>
<dbReference type="InterPro" id="IPR011057">
    <property type="entry name" value="Mss4-like_sf"/>
</dbReference>
<dbReference type="PANTHER" id="PTHR33337">
    <property type="entry name" value="GFA DOMAIN-CONTAINING PROTEIN"/>
    <property type="match status" value="1"/>
</dbReference>
<dbReference type="GO" id="GO:0016846">
    <property type="term" value="F:carbon-sulfur lyase activity"/>
    <property type="evidence" value="ECO:0007669"/>
    <property type="project" value="InterPro"/>
</dbReference>
<sequence length="142" mass="15187">MANGSCLCGDVKYTFTGAPVMQAICHCVTCHKVSGSAFTTNLLIPSISFTILSGSSNMRSFSVPHASGMTLTINFCEKCGTKIYKEGTADDFKGLFIVQAGTLDGGGGMGLDDVDVKAELWVKERVKWLDAREGLGQMQEFS</sequence>
<dbReference type="OrthoDB" id="1601230at2759"/>
<dbReference type="SUPFAM" id="SSF51316">
    <property type="entry name" value="Mss4-like"/>
    <property type="match status" value="1"/>
</dbReference>
<name>A0A8H7W7B9_9HELO</name>
<dbReference type="EMBL" id="JAFJYH010000139">
    <property type="protein sequence ID" value="KAG4418002.1"/>
    <property type="molecule type" value="Genomic_DNA"/>
</dbReference>
<comment type="caution">
    <text evidence="6">The sequence shown here is derived from an EMBL/GenBank/DDBJ whole genome shotgun (WGS) entry which is preliminary data.</text>
</comment>
<reference evidence="6" key="1">
    <citation type="submission" date="2021-02" db="EMBL/GenBank/DDBJ databases">
        <title>Genome sequence Cadophora malorum strain M34.</title>
        <authorList>
            <person name="Stefanovic E."/>
            <person name="Vu D."/>
            <person name="Scully C."/>
            <person name="Dijksterhuis J."/>
            <person name="Roader J."/>
            <person name="Houbraken J."/>
        </authorList>
    </citation>
    <scope>NUCLEOTIDE SEQUENCE</scope>
    <source>
        <strain evidence="6">M34</strain>
    </source>
</reference>
<evidence type="ECO:0000256" key="4">
    <source>
        <dbReference type="ARBA" id="ARBA00023239"/>
    </source>
</evidence>
<keyword evidence="2" id="KW-0479">Metal-binding</keyword>